<protein>
    <submittedName>
        <fullName evidence="2">Uncharacterized protein</fullName>
    </submittedName>
</protein>
<dbReference type="Proteomes" id="UP000807504">
    <property type="component" value="Unassembled WGS sequence"/>
</dbReference>
<dbReference type="InterPro" id="IPR008042">
    <property type="entry name" value="Retrotrans_Pao"/>
</dbReference>
<reference evidence="2" key="2">
    <citation type="submission" date="2020-06" db="EMBL/GenBank/DDBJ databases">
        <authorList>
            <person name="Sheffer M."/>
        </authorList>
    </citation>
    <scope>NUCLEOTIDE SEQUENCE</scope>
</reference>
<proteinExistence type="predicted"/>
<sequence>MSRKFLATEETLTYLKSLDDETVGSEPELAITPPDPNTVTDNKEVDDTHNIIADKKLLEEPSDDSKKDNVQLSNKLTSINDILQRFKCELCALPDDMDLINALELTLELKDDDDDMKNHIMNDESYYPNHCFLSKVLSNLVTPSLFLGNRKYFEEQTKFNDELPYCEDYFERTHIRKPCGRYSVSLSFKQNIEENVNLGDSRTSASKRLNQLWRRLTRENKLKVLYTKFIEEYLSLNHMEEVLKFDEIKSDDGFFLPHHGVLYGVLLRVVFKGSQKLILNISFNDVLCKGGTIQEDLFSIMLRARKHEGDASDPRRFLGFAAVVYVFVQAKNGNKNCHLLCSQIRVAPIKTLSIPLLELSAYLLRSKIVNKVVAALKTDLQEITLYSDSTIALSWIRFSPHLLKTFLANRVAKMQKLTKHFSWQHISSENNPADLLSRGLVKSEMWWKGADPSKLVHAEYSQNCTDDIKTEFKTSVPKLCCSQLKLIRFIRLFL</sequence>
<dbReference type="EMBL" id="JABXBU010000030">
    <property type="protein sequence ID" value="KAF8784342.1"/>
    <property type="molecule type" value="Genomic_DNA"/>
</dbReference>
<keyword evidence="3" id="KW-1185">Reference proteome</keyword>
<evidence type="ECO:0000313" key="3">
    <source>
        <dbReference type="Proteomes" id="UP000807504"/>
    </source>
</evidence>
<dbReference type="AlphaFoldDB" id="A0A8T0F1I6"/>
<dbReference type="PANTHER" id="PTHR47331">
    <property type="entry name" value="PHD-TYPE DOMAIN-CONTAINING PROTEIN"/>
    <property type="match status" value="1"/>
</dbReference>
<evidence type="ECO:0000313" key="2">
    <source>
        <dbReference type="EMBL" id="KAF8784342.1"/>
    </source>
</evidence>
<comment type="caution">
    <text evidence="2">The sequence shown here is derived from an EMBL/GenBank/DDBJ whole genome shotgun (WGS) entry which is preliminary data.</text>
</comment>
<gene>
    <name evidence="2" type="ORF">HNY73_010031</name>
</gene>
<evidence type="ECO:0000256" key="1">
    <source>
        <dbReference type="SAM" id="MobiDB-lite"/>
    </source>
</evidence>
<reference evidence="2" key="1">
    <citation type="journal article" date="2020" name="bioRxiv">
        <title>Chromosome-level reference genome of the European wasp spider Argiope bruennichi: a resource for studies on range expansion and evolutionary adaptation.</title>
        <authorList>
            <person name="Sheffer M.M."/>
            <person name="Hoppe A."/>
            <person name="Krehenwinkel H."/>
            <person name="Uhl G."/>
            <person name="Kuss A.W."/>
            <person name="Jensen L."/>
            <person name="Jensen C."/>
            <person name="Gillespie R.G."/>
            <person name="Hoff K.J."/>
            <person name="Prost S."/>
        </authorList>
    </citation>
    <scope>NUCLEOTIDE SEQUENCE</scope>
</reference>
<dbReference type="Pfam" id="PF05380">
    <property type="entry name" value="Peptidase_A17"/>
    <property type="match status" value="1"/>
</dbReference>
<organism evidence="2 3">
    <name type="scientific">Argiope bruennichi</name>
    <name type="common">Wasp spider</name>
    <name type="synonym">Aranea bruennichi</name>
    <dbReference type="NCBI Taxonomy" id="94029"/>
    <lineage>
        <taxon>Eukaryota</taxon>
        <taxon>Metazoa</taxon>
        <taxon>Ecdysozoa</taxon>
        <taxon>Arthropoda</taxon>
        <taxon>Chelicerata</taxon>
        <taxon>Arachnida</taxon>
        <taxon>Araneae</taxon>
        <taxon>Araneomorphae</taxon>
        <taxon>Entelegynae</taxon>
        <taxon>Araneoidea</taxon>
        <taxon>Araneidae</taxon>
        <taxon>Argiope</taxon>
    </lineage>
</organism>
<accession>A0A8T0F1I6</accession>
<feature type="region of interest" description="Disordered" evidence="1">
    <location>
        <begin position="17"/>
        <end position="43"/>
    </location>
</feature>
<name>A0A8T0F1I6_ARGBR</name>